<evidence type="ECO:0000256" key="1">
    <source>
        <dbReference type="ARBA" id="ARBA00022908"/>
    </source>
</evidence>
<organism evidence="4 5">
    <name type="scientific">Duganella margarita</name>
    <dbReference type="NCBI Taxonomy" id="2692170"/>
    <lineage>
        <taxon>Bacteria</taxon>
        <taxon>Pseudomonadati</taxon>
        <taxon>Pseudomonadota</taxon>
        <taxon>Betaproteobacteria</taxon>
        <taxon>Burkholderiales</taxon>
        <taxon>Oxalobacteraceae</taxon>
        <taxon>Telluria group</taxon>
        <taxon>Duganella</taxon>
    </lineage>
</organism>
<proteinExistence type="predicted"/>
<protein>
    <submittedName>
        <fullName evidence="4">Tyrosine-type recombinase/integrase</fullName>
    </submittedName>
</protein>
<dbReference type="GO" id="GO:0006310">
    <property type="term" value="P:DNA recombination"/>
    <property type="evidence" value="ECO:0007669"/>
    <property type="project" value="UniProtKB-KW"/>
</dbReference>
<accession>A0A7X4GXR6</accession>
<dbReference type="InterPro" id="IPR013762">
    <property type="entry name" value="Integrase-like_cat_sf"/>
</dbReference>
<sequence length="365" mass="41433">MPEIALQNIRLRDVFTTFKEFNLDVGNGSQSDHSRLAKLQHWFGEYNLAQFDFERIEKWKRARLTGELGSGRNPKRTPSVVDTDGKVRQLNPHEKIANGESASKVLTKQQKHALKKKGVRCATEQVFPVTSQTVRHELMLVRRALKFYFEARSLTQNHSGWLAGQYVMRMELPSASEARTRRMDDEELNKIIAELPLDGRDVIVFALLQGLRRSEIISLRWEDFSPERAVIRLNNPGYANRSKTKVVERDVPLLPGAVKLLLDMQGEKKEGLIFDFCPGSVSQIWRRAADKAGAFDARLHDVRREALSRLVEQWGVSLSETILVSGHKDIGTLQKHYIRLEPTVLAAKFASFPASQQPKIPGTLG</sequence>
<dbReference type="Pfam" id="PF00589">
    <property type="entry name" value="Phage_integrase"/>
    <property type="match status" value="1"/>
</dbReference>
<dbReference type="InterPro" id="IPR002104">
    <property type="entry name" value="Integrase_catalytic"/>
</dbReference>
<name>A0A7X4GXR6_9BURK</name>
<dbReference type="PANTHER" id="PTHR30349:SF94">
    <property type="entry name" value="INTEGRASE_RECOMBINASE HI_1414-RELATED"/>
    <property type="match status" value="1"/>
</dbReference>
<dbReference type="AlphaFoldDB" id="A0A7X4GXR6"/>
<dbReference type="RefSeq" id="WP_161049306.1">
    <property type="nucleotide sequence ID" value="NZ_WWCR01000003.1"/>
</dbReference>
<gene>
    <name evidence="4" type="ORF">GTP56_05510</name>
</gene>
<feature type="domain" description="Tyr recombinase" evidence="3">
    <location>
        <begin position="178"/>
        <end position="350"/>
    </location>
</feature>
<dbReference type="GO" id="GO:0003677">
    <property type="term" value="F:DNA binding"/>
    <property type="evidence" value="ECO:0007669"/>
    <property type="project" value="InterPro"/>
</dbReference>
<dbReference type="Gene3D" id="1.10.443.10">
    <property type="entry name" value="Intergrase catalytic core"/>
    <property type="match status" value="1"/>
</dbReference>
<dbReference type="SUPFAM" id="SSF56349">
    <property type="entry name" value="DNA breaking-rejoining enzymes"/>
    <property type="match status" value="1"/>
</dbReference>
<dbReference type="EMBL" id="WWCR01000003">
    <property type="protein sequence ID" value="MYM71653.1"/>
    <property type="molecule type" value="Genomic_DNA"/>
</dbReference>
<dbReference type="PANTHER" id="PTHR30349">
    <property type="entry name" value="PHAGE INTEGRASE-RELATED"/>
    <property type="match status" value="1"/>
</dbReference>
<dbReference type="InterPro" id="IPR050090">
    <property type="entry name" value="Tyrosine_recombinase_XerCD"/>
</dbReference>
<dbReference type="PROSITE" id="PS51898">
    <property type="entry name" value="TYR_RECOMBINASE"/>
    <property type="match status" value="1"/>
</dbReference>
<evidence type="ECO:0000313" key="4">
    <source>
        <dbReference type="EMBL" id="MYM71653.1"/>
    </source>
</evidence>
<evidence type="ECO:0000313" key="5">
    <source>
        <dbReference type="Proteomes" id="UP000469734"/>
    </source>
</evidence>
<reference evidence="4 5" key="1">
    <citation type="submission" date="2019-12" db="EMBL/GenBank/DDBJ databases">
        <title>Novel species isolated from a subtropical stream in China.</title>
        <authorList>
            <person name="Lu H."/>
        </authorList>
    </citation>
    <scope>NUCLEOTIDE SEQUENCE [LARGE SCALE GENOMIC DNA]</scope>
    <source>
        <strain evidence="4 5">FT134W</strain>
    </source>
</reference>
<keyword evidence="2" id="KW-0233">DNA recombination</keyword>
<dbReference type="CDD" id="cd00796">
    <property type="entry name" value="INT_Rci_Hp1_C"/>
    <property type="match status" value="1"/>
</dbReference>
<dbReference type="GO" id="GO:0015074">
    <property type="term" value="P:DNA integration"/>
    <property type="evidence" value="ECO:0007669"/>
    <property type="project" value="UniProtKB-KW"/>
</dbReference>
<evidence type="ECO:0000256" key="2">
    <source>
        <dbReference type="ARBA" id="ARBA00023172"/>
    </source>
</evidence>
<evidence type="ECO:0000259" key="3">
    <source>
        <dbReference type="PROSITE" id="PS51898"/>
    </source>
</evidence>
<dbReference type="InterPro" id="IPR011010">
    <property type="entry name" value="DNA_brk_join_enz"/>
</dbReference>
<keyword evidence="1" id="KW-0229">DNA integration</keyword>
<dbReference type="Proteomes" id="UP000469734">
    <property type="component" value="Unassembled WGS sequence"/>
</dbReference>
<comment type="caution">
    <text evidence="4">The sequence shown here is derived from an EMBL/GenBank/DDBJ whole genome shotgun (WGS) entry which is preliminary data.</text>
</comment>